<dbReference type="RefSeq" id="WP_084016404.1">
    <property type="nucleotide sequence ID" value="NZ_FWXS01000002.1"/>
</dbReference>
<dbReference type="InterPro" id="IPR030390">
    <property type="entry name" value="MeTrfase_TrmA_AS"/>
</dbReference>
<dbReference type="PROSITE" id="PS01230">
    <property type="entry name" value="TRMA_1"/>
    <property type="match status" value="1"/>
</dbReference>
<keyword evidence="3 4" id="KW-0949">S-adenosyl-L-methionine</keyword>
<evidence type="ECO:0000256" key="4">
    <source>
        <dbReference type="PROSITE-ProRule" id="PRU01024"/>
    </source>
</evidence>
<evidence type="ECO:0000259" key="6">
    <source>
        <dbReference type="PROSITE" id="PS50926"/>
    </source>
</evidence>
<dbReference type="PANTHER" id="PTHR11061">
    <property type="entry name" value="RNA M5U METHYLTRANSFERASE"/>
    <property type="match status" value="1"/>
</dbReference>
<protein>
    <submittedName>
        <fullName evidence="7">23S rRNA (Uracil1939-C5)-methyltransferase</fullName>
    </submittedName>
</protein>
<dbReference type="GO" id="GO:0070475">
    <property type="term" value="P:rRNA base methylation"/>
    <property type="evidence" value="ECO:0007669"/>
    <property type="project" value="TreeGrafter"/>
</dbReference>
<dbReference type="Gene3D" id="2.40.50.140">
    <property type="entry name" value="Nucleic acid-binding proteins"/>
    <property type="match status" value="1"/>
</dbReference>
<name>A0A1W1Z6T3_9FLAO</name>
<dbReference type="SUPFAM" id="SSF50249">
    <property type="entry name" value="Nucleic acid-binding proteins"/>
    <property type="match status" value="1"/>
</dbReference>
<dbReference type="GO" id="GO:0070041">
    <property type="term" value="F:rRNA (uridine-C5-)-methyltransferase activity"/>
    <property type="evidence" value="ECO:0007669"/>
    <property type="project" value="TreeGrafter"/>
</dbReference>
<dbReference type="CDD" id="cd02440">
    <property type="entry name" value="AdoMet_MTases"/>
    <property type="match status" value="1"/>
</dbReference>
<organism evidence="7 8">
    <name type="scientific">Moheibacter sediminis</name>
    <dbReference type="NCBI Taxonomy" id="1434700"/>
    <lineage>
        <taxon>Bacteria</taxon>
        <taxon>Pseudomonadati</taxon>
        <taxon>Bacteroidota</taxon>
        <taxon>Flavobacteriia</taxon>
        <taxon>Flavobacteriales</taxon>
        <taxon>Weeksellaceae</taxon>
        <taxon>Moheibacter</taxon>
    </lineage>
</organism>
<gene>
    <name evidence="7" type="ORF">SAMN06296427_102245</name>
</gene>
<feature type="active site" description="Nucleophile" evidence="4">
    <location>
        <position position="428"/>
    </location>
</feature>
<dbReference type="SUPFAM" id="SSF53335">
    <property type="entry name" value="S-adenosyl-L-methionine-dependent methyltransferases"/>
    <property type="match status" value="1"/>
</dbReference>
<comment type="similarity">
    <text evidence="4">Belongs to the class I-like SAM-binding methyltransferase superfamily. RNA M5U methyltransferase family.</text>
</comment>
<dbReference type="InterPro" id="IPR012340">
    <property type="entry name" value="NA-bd_OB-fold"/>
</dbReference>
<dbReference type="NCBIfam" id="TIGR00479">
    <property type="entry name" value="rumA"/>
    <property type="match status" value="1"/>
</dbReference>
<feature type="active site" evidence="5">
    <location>
        <position position="428"/>
    </location>
</feature>
<keyword evidence="1 4" id="KW-0489">Methyltransferase</keyword>
<feature type="binding site" evidence="4">
    <location>
        <position position="352"/>
    </location>
    <ligand>
        <name>S-adenosyl-L-methionine</name>
        <dbReference type="ChEBI" id="CHEBI:59789"/>
    </ligand>
</feature>
<dbReference type="PANTHER" id="PTHR11061:SF30">
    <property type="entry name" value="TRNA (URACIL(54)-C(5))-METHYLTRANSFERASE"/>
    <property type="match status" value="1"/>
</dbReference>
<proteinExistence type="inferred from homology"/>
<reference evidence="7 8" key="1">
    <citation type="submission" date="2017-04" db="EMBL/GenBank/DDBJ databases">
        <authorList>
            <person name="Afonso C.L."/>
            <person name="Miller P.J."/>
            <person name="Scott M.A."/>
            <person name="Spackman E."/>
            <person name="Goraichik I."/>
            <person name="Dimitrov K.M."/>
            <person name="Suarez D.L."/>
            <person name="Swayne D.E."/>
        </authorList>
    </citation>
    <scope>NUCLEOTIDE SEQUENCE [LARGE SCALE GENOMIC DNA]</scope>
    <source>
        <strain evidence="7 8">CGMCC 1.12708</strain>
    </source>
</reference>
<evidence type="ECO:0000256" key="1">
    <source>
        <dbReference type="ARBA" id="ARBA00022603"/>
    </source>
</evidence>
<dbReference type="AlphaFoldDB" id="A0A1W1Z6T3"/>
<evidence type="ECO:0000256" key="3">
    <source>
        <dbReference type="ARBA" id="ARBA00022691"/>
    </source>
</evidence>
<dbReference type="InterPro" id="IPR030391">
    <property type="entry name" value="MeTrfase_TrmA_CS"/>
</dbReference>
<dbReference type="Proteomes" id="UP000192393">
    <property type="component" value="Unassembled WGS sequence"/>
</dbReference>
<evidence type="ECO:0000256" key="5">
    <source>
        <dbReference type="PROSITE-ProRule" id="PRU10015"/>
    </source>
</evidence>
<dbReference type="Gene3D" id="3.40.50.150">
    <property type="entry name" value="Vaccinia Virus protein VP39"/>
    <property type="match status" value="1"/>
</dbReference>
<dbReference type="PROSITE" id="PS51687">
    <property type="entry name" value="SAM_MT_RNA_M5U"/>
    <property type="match status" value="1"/>
</dbReference>
<dbReference type="InterPro" id="IPR010280">
    <property type="entry name" value="U5_MeTrfase_fam"/>
</dbReference>
<feature type="binding site" evidence="4">
    <location>
        <position position="302"/>
    </location>
    <ligand>
        <name>S-adenosyl-L-methionine</name>
        <dbReference type="ChEBI" id="CHEBI:59789"/>
    </ligand>
</feature>
<feature type="domain" description="TRAM" evidence="6">
    <location>
        <begin position="2"/>
        <end position="64"/>
    </location>
</feature>
<keyword evidence="2 4" id="KW-0808">Transferase</keyword>
<dbReference type="Pfam" id="PF05958">
    <property type="entry name" value="tRNA_U5-meth_tr"/>
    <property type="match status" value="1"/>
</dbReference>
<dbReference type="PROSITE" id="PS01231">
    <property type="entry name" value="TRMA_2"/>
    <property type="match status" value="1"/>
</dbReference>
<dbReference type="EMBL" id="FWXS01000002">
    <property type="protein sequence ID" value="SMC44123.1"/>
    <property type="molecule type" value="Genomic_DNA"/>
</dbReference>
<feature type="binding site" evidence="4">
    <location>
        <position position="331"/>
    </location>
    <ligand>
        <name>S-adenosyl-L-methionine</name>
        <dbReference type="ChEBI" id="CHEBI:59789"/>
    </ligand>
</feature>
<evidence type="ECO:0000256" key="2">
    <source>
        <dbReference type="ARBA" id="ARBA00022679"/>
    </source>
</evidence>
<accession>A0A1W1Z6T3</accession>
<evidence type="ECO:0000313" key="7">
    <source>
        <dbReference type="EMBL" id="SMC44123.1"/>
    </source>
</evidence>
<sequence>MARKKGKNIFLENIEILRAGAKGISIGKSPDGKTVLVKDAIPGDVVNVNVYKKKSSYLEGNAVEILKKSPYRIDPKCIHFGTCGGCKWQNMSYETQLKFKQDEVENNLQRIGGFHDLEITPILGSSEDYYYRNKLEYSFSNARWLTLEEIRNTEENYNRNALGFHIPGQWSKVLDIKECHLQAEPSNAIRLEAKRFANENGYEFYDLQNQEGFLRTMMIRSNLKGEIMVLVQLFKEDKEKREAFLQNLQDKFPQIVSLLYAINPKGNDSIYDLDVQIFSGQDFIMEEMEDLHFKIGPKSFYQTNPAQAYELYKITRDFADLKGDEVVYDLYTGTGTIAQFVSKKAKKVVGVEAVQEAIDAANANAERNNITNCTFYCGDMKDIFDDNFIEQNGMPDVIITDPPRDGMHKNVVETILRINAKRVVYVSCNSATQARDLELMKHQYEIKKVRPVDMFPQTHHVENVVLLERIDL</sequence>
<dbReference type="Pfam" id="PF01938">
    <property type="entry name" value="TRAM"/>
    <property type="match status" value="1"/>
</dbReference>
<keyword evidence="8" id="KW-1185">Reference proteome</keyword>
<dbReference type="PROSITE" id="PS50926">
    <property type="entry name" value="TRAM"/>
    <property type="match status" value="1"/>
</dbReference>
<dbReference type="FunFam" id="3.40.50.150:FF:000009">
    <property type="entry name" value="23S rRNA (Uracil(1939)-C(5))-methyltransferase RlmD"/>
    <property type="match status" value="1"/>
</dbReference>
<feature type="binding site" evidence="4">
    <location>
        <position position="401"/>
    </location>
    <ligand>
        <name>S-adenosyl-L-methionine</name>
        <dbReference type="ChEBI" id="CHEBI:59789"/>
    </ligand>
</feature>
<evidence type="ECO:0000313" key="8">
    <source>
        <dbReference type="Proteomes" id="UP000192393"/>
    </source>
</evidence>
<dbReference type="InterPro" id="IPR002792">
    <property type="entry name" value="TRAM_dom"/>
</dbReference>
<dbReference type="STRING" id="1434700.SAMN06296427_102245"/>
<dbReference type="OrthoDB" id="9804590at2"/>
<dbReference type="Gene3D" id="2.40.50.1070">
    <property type="match status" value="1"/>
</dbReference>
<dbReference type="InterPro" id="IPR029063">
    <property type="entry name" value="SAM-dependent_MTases_sf"/>
</dbReference>